<sequence>MEALRVAALFASVVCLMRFERTDGISYKNMTDYCGSRITMYDDKQLLIYYIGSKECKVTIVTKSQFSNLMLYVRSFAADCIYGEVTIKNQYDESTYGLPESLCGHVSVSKVYTAYGGVSIKYTPKKLRWASFSFVVTLYSDLRNCPSNGHVCGNKRCIDVDLKCNGYNSCGDNSGCWFNSSKSDHSSIDGVGIGIGIAAGVIVLIVVSLLIICCRQRRTGTHAQQARPSAPPVQVVYSTRSNPGQFNDQSPPPYDPAWASNTHTNETQRPGCCKLRIECGF</sequence>
<protein>
    <recommendedName>
        <fullName evidence="7">CUB domain-containing protein</fullName>
    </recommendedName>
</protein>
<dbReference type="SUPFAM" id="SSF57424">
    <property type="entry name" value="LDL receptor-like module"/>
    <property type="match status" value="1"/>
</dbReference>
<keyword evidence="3" id="KW-0812">Transmembrane</keyword>
<evidence type="ECO:0000256" key="2">
    <source>
        <dbReference type="SAM" id="MobiDB-lite"/>
    </source>
</evidence>
<name>A0A9D4E021_DREPO</name>
<dbReference type="InterPro" id="IPR042333">
    <property type="entry name" value="LRAD2/Mig-13-like"/>
</dbReference>
<feature type="signal peptide" evidence="4">
    <location>
        <begin position="1"/>
        <end position="24"/>
    </location>
</feature>
<reference evidence="5" key="2">
    <citation type="submission" date="2020-11" db="EMBL/GenBank/DDBJ databases">
        <authorList>
            <person name="McCartney M.A."/>
            <person name="Auch B."/>
            <person name="Kono T."/>
            <person name="Mallez S."/>
            <person name="Becker A."/>
            <person name="Gohl D.M."/>
            <person name="Silverstein K.A.T."/>
            <person name="Koren S."/>
            <person name="Bechman K.B."/>
            <person name="Herman A."/>
            <person name="Abrahante J.E."/>
            <person name="Garbe J."/>
        </authorList>
    </citation>
    <scope>NUCLEOTIDE SEQUENCE</scope>
    <source>
        <strain evidence="5">Duluth1</strain>
        <tissue evidence="5">Whole animal</tissue>
    </source>
</reference>
<keyword evidence="4" id="KW-0732">Signal</keyword>
<evidence type="ECO:0000256" key="4">
    <source>
        <dbReference type="SAM" id="SignalP"/>
    </source>
</evidence>
<comment type="caution">
    <text evidence="5">The sequence shown here is derived from an EMBL/GenBank/DDBJ whole genome shotgun (WGS) entry which is preliminary data.</text>
</comment>
<accession>A0A9D4E021</accession>
<dbReference type="PANTHER" id="PTHR24652:SF69">
    <property type="entry name" value="CUB DOMAIN-CONTAINING PROTEIN"/>
    <property type="match status" value="1"/>
</dbReference>
<dbReference type="CDD" id="cd00112">
    <property type="entry name" value="LDLa"/>
    <property type="match status" value="1"/>
</dbReference>
<evidence type="ECO:0000313" key="5">
    <source>
        <dbReference type="EMBL" id="KAH3771222.1"/>
    </source>
</evidence>
<keyword evidence="6" id="KW-1185">Reference proteome</keyword>
<feature type="chain" id="PRO_5039147892" description="CUB domain-containing protein" evidence="4">
    <location>
        <begin position="25"/>
        <end position="281"/>
    </location>
</feature>
<dbReference type="AlphaFoldDB" id="A0A9D4E021"/>
<keyword evidence="1" id="KW-1015">Disulfide bond</keyword>
<evidence type="ECO:0000313" key="6">
    <source>
        <dbReference type="Proteomes" id="UP000828390"/>
    </source>
</evidence>
<organism evidence="5 6">
    <name type="scientific">Dreissena polymorpha</name>
    <name type="common">Zebra mussel</name>
    <name type="synonym">Mytilus polymorpha</name>
    <dbReference type="NCBI Taxonomy" id="45954"/>
    <lineage>
        <taxon>Eukaryota</taxon>
        <taxon>Metazoa</taxon>
        <taxon>Spiralia</taxon>
        <taxon>Lophotrochozoa</taxon>
        <taxon>Mollusca</taxon>
        <taxon>Bivalvia</taxon>
        <taxon>Autobranchia</taxon>
        <taxon>Heteroconchia</taxon>
        <taxon>Euheterodonta</taxon>
        <taxon>Imparidentia</taxon>
        <taxon>Neoheterodontei</taxon>
        <taxon>Myida</taxon>
        <taxon>Dreissenoidea</taxon>
        <taxon>Dreissenidae</taxon>
        <taxon>Dreissena</taxon>
    </lineage>
</organism>
<dbReference type="Proteomes" id="UP000828390">
    <property type="component" value="Unassembled WGS sequence"/>
</dbReference>
<evidence type="ECO:0000256" key="3">
    <source>
        <dbReference type="SAM" id="Phobius"/>
    </source>
</evidence>
<feature type="compositionally biased region" description="Polar residues" evidence="2">
    <location>
        <begin position="236"/>
        <end position="249"/>
    </location>
</feature>
<dbReference type="InterPro" id="IPR036055">
    <property type="entry name" value="LDL_receptor-like_sf"/>
</dbReference>
<dbReference type="Pfam" id="PF00057">
    <property type="entry name" value="Ldl_recept_a"/>
    <property type="match status" value="1"/>
</dbReference>
<proteinExistence type="predicted"/>
<evidence type="ECO:0008006" key="7">
    <source>
        <dbReference type="Google" id="ProtNLM"/>
    </source>
</evidence>
<dbReference type="InterPro" id="IPR002172">
    <property type="entry name" value="LDrepeatLR_classA_rpt"/>
</dbReference>
<reference evidence="5" key="1">
    <citation type="journal article" date="2019" name="bioRxiv">
        <title>The Genome of the Zebra Mussel, Dreissena polymorpha: A Resource for Invasive Species Research.</title>
        <authorList>
            <person name="McCartney M.A."/>
            <person name="Auch B."/>
            <person name="Kono T."/>
            <person name="Mallez S."/>
            <person name="Zhang Y."/>
            <person name="Obille A."/>
            <person name="Becker A."/>
            <person name="Abrahante J.E."/>
            <person name="Garbe J."/>
            <person name="Badalamenti J.P."/>
            <person name="Herman A."/>
            <person name="Mangelson H."/>
            <person name="Liachko I."/>
            <person name="Sullivan S."/>
            <person name="Sone E.D."/>
            <person name="Koren S."/>
            <person name="Silverstein K.A.T."/>
            <person name="Beckman K.B."/>
            <person name="Gohl D.M."/>
        </authorList>
    </citation>
    <scope>NUCLEOTIDE SEQUENCE</scope>
    <source>
        <strain evidence="5">Duluth1</strain>
        <tissue evidence="5">Whole animal</tissue>
    </source>
</reference>
<gene>
    <name evidence="5" type="ORF">DPMN_172531</name>
</gene>
<dbReference type="OrthoDB" id="6119891at2759"/>
<dbReference type="PANTHER" id="PTHR24652">
    <property type="entry name" value="LOW-DENSITY LIPOPROTEIN RECEPTOR CLASS A DOMAIN-CONTAINING PROTEIN 2"/>
    <property type="match status" value="1"/>
</dbReference>
<keyword evidence="3" id="KW-1133">Transmembrane helix</keyword>
<feature type="region of interest" description="Disordered" evidence="2">
    <location>
        <begin position="223"/>
        <end position="267"/>
    </location>
</feature>
<keyword evidence="3" id="KW-0472">Membrane</keyword>
<feature type="transmembrane region" description="Helical" evidence="3">
    <location>
        <begin position="191"/>
        <end position="212"/>
    </location>
</feature>
<dbReference type="EMBL" id="JAIWYP010000009">
    <property type="protein sequence ID" value="KAH3771222.1"/>
    <property type="molecule type" value="Genomic_DNA"/>
</dbReference>
<evidence type="ECO:0000256" key="1">
    <source>
        <dbReference type="ARBA" id="ARBA00023157"/>
    </source>
</evidence>